<evidence type="ECO:0000313" key="2">
    <source>
        <dbReference type="EMBL" id="KZC08311.1"/>
    </source>
</evidence>
<reference evidence="2 3" key="1">
    <citation type="submission" date="2015-07" db="EMBL/GenBank/DDBJ databases">
        <title>The genome of Dufourea novaeangliae.</title>
        <authorList>
            <person name="Pan H."/>
            <person name="Kapheim K."/>
        </authorList>
    </citation>
    <scope>NUCLEOTIDE SEQUENCE [LARGE SCALE GENOMIC DNA]</scope>
    <source>
        <strain evidence="2">0120121106</strain>
        <tissue evidence="2">Whole body</tissue>
    </source>
</reference>
<evidence type="ECO:0000259" key="1">
    <source>
        <dbReference type="Pfam" id="PF05050"/>
    </source>
</evidence>
<dbReference type="PANTHER" id="PTHR34009">
    <property type="entry name" value="PROTEIN STAR"/>
    <property type="match status" value="1"/>
</dbReference>
<dbReference type="GO" id="GO:0005794">
    <property type="term" value="C:Golgi apparatus"/>
    <property type="evidence" value="ECO:0007669"/>
    <property type="project" value="TreeGrafter"/>
</dbReference>
<protein>
    <submittedName>
        <fullName evidence="2">Protein Star</fullName>
    </submittedName>
</protein>
<dbReference type="InterPro" id="IPR029063">
    <property type="entry name" value="SAM-dependent_MTases_sf"/>
</dbReference>
<dbReference type="GO" id="GO:0006888">
    <property type="term" value="P:endoplasmic reticulum to Golgi vesicle-mediated transport"/>
    <property type="evidence" value="ECO:0007669"/>
    <property type="project" value="TreeGrafter"/>
</dbReference>
<dbReference type="PANTHER" id="PTHR34009:SF2">
    <property type="entry name" value="PROTEIN STAR"/>
    <property type="match status" value="1"/>
</dbReference>
<feature type="domain" description="Methyltransferase FkbM" evidence="1">
    <location>
        <begin position="21"/>
        <end position="184"/>
    </location>
</feature>
<dbReference type="GO" id="GO:0016197">
    <property type="term" value="P:endosomal transport"/>
    <property type="evidence" value="ECO:0007669"/>
    <property type="project" value="TreeGrafter"/>
</dbReference>
<proteinExistence type="predicted"/>
<organism evidence="2 3">
    <name type="scientific">Dufourea novaeangliae</name>
    <name type="common">Sweat bee</name>
    <dbReference type="NCBI Taxonomy" id="178035"/>
    <lineage>
        <taxon>Eukaryota</taxon>
        <taxon>Metazoa</taxon>
        <taxon>Ecdysozoa</taxon>
        <taxon>Arthropoda</taxon>
        <taxon>Hexapoda</taxon>
        <taxon>Insecta</taxon>
        <taxon>Pterygota</taxon>
        <taxon>Neoptera</taxon>
        <taxon>Endopterygota</taxon>
        <taxon>Hymenoptera</taxon>
        <taxon>Apocrita</taxon>
        <taxon>Aculeata</taxon>
        <taxon>Apoidea</taxon>
        <taxon>Anthophila</taxon>
        <taxon>Halictidae</taxon>
        <taxon>Rophitinae</taxon>
        <taxon>Dufourea</taxon>
    </lineage>
</organism>
<keyword evidence="3" id="KW-1185">Reference proteome</keyword>
<dbReference type="GO" id="GO:0031902">
    <property type="term" value="C:late endosome membrane"/>
    <property type="evidence" value="ECO:0007669"/>
    <property type="project" value="TreeGrafter"/>
</dbReference>
<accession>A0A154P8Z8</accession>
<dbReference type="OrthoDB" id="6357215at2759"/>
<gene>
    <name evidence="2" type="ORF">WN55_09215</name>
</gene>
<dbReference type="SUPFAM" id="SSF53335">
    <property type="entry name" value="S-adenosyl-L-methionine-dependent methyltransferases"/>
    <property type="match status" value="1"/>
</dbReference>
<dbReference type="GO" id="GO:0005886">
    <property type="term" value="C:plasma membrane"/>
    <property type="evidence" value="ECO:0007669"/>
    <property type="project" value="TreeGrafter"/>
</dbReference>
<dbReference type="Gene3D" id="3.40.50.150">
    <property type="entry name" value="Vaccinia Virus protein VP39"/>
    <property type="match status" value="1"/>
</dbReference>
<dbReference type="InterPro" id="IPR053202">
    <property type="entry name" value="EGF_Rcpt_Signaling_Reg"/>
</dbReference>
<sequence length="214" mass="23995">MGQAKVIREILKDKKNGFFVECGAYDGETRSNTLVLERILGWTGLLVEADPINFSKMSLKNRKAYLTPTCLAVQPYPSVSSFLMADNVGRLHEANATDINLPNSADVAHSGTHVQVQCFPFIHYMTALNITTVNYFSLDVEGSELQILKTIPFDKISIETLSVEFSHVEDGRKQLIDFMEKNGYYVYSSVVRSDKLAHDIIFSKYSLETPASIE</sequence>
<evidence type="ECO:0000313" key="3">
    <source>
        <dbReference type="Proteomes" id="UP000076502"/>
    </source>
</evidence>
<dbReference type="GO" id="GO:0005789">
    <property type="term" value="C:endoplasmic reticulum membrane"/>
    <property type="evidence" value="ECO:0007669"/>
    <property type="project" value="TreeGrafter"/>
</dbReference>
<dbReference type="Pfam" id="PF05050">
    <property type="entry name" value="Methyltransf_21"/>
    <property type="match status" value="1"/>
</dbReference>
<dbReference type="InterPro" id="IPR006342">
    <property type="entry name" value="FkbM_mtfrase"/>
</dbReference>
<dbReference type="AlphaFoldDB" id="A0A154P8Z8"/>
<name>A0A154P8Z8_DUFNO</name>
<dbReference type="Proteomes" id="UP000076502">
    <property type="component" value="Unassembled WGS sequence"/>
</dbReference>
<dbReference type="EMBL" id="KQ434846">
    <property type="protein sequence ID" value="KZC08311.1"/>
    <property type="molecule type" value="Genomic_DNA"/>
</dbReference>